<accession>A0A011WNF3</accession>
<gene>
    <name evidence="1" type="ORF">RASY3_14225</name>
</gene>
<keyword evidence="2" id="KW-1185">Reference proteome</keyword>
<reference evidence="1 2" key="1">
    <citation type="submission" date="2013-06" db="EMBL/GenBank/DDBJ databases">
        <title>Rumen cellulosomics: divergent fiber-degrading strategies revealed by comparative genome-wide analysis of six Ruminococcal strains.</title>
        <authorList>
            <person name="Dassa B."/>
            <person name="Borovok I."/>
            <person name="Lamed R."/>
            <person name="Flint H."/>
            <person name="Yeoman C.J."/>
            <person name="White B."/>
            <person name="Bayer E.A."/>
        </authorList>
    </citation>
    <scope>NUCLEOTIDE SEQUENCE [LARGE SCALE GENOMIC DNA]</scope>
    <source>
        <strain evidence="1 2">SY3</strain>
    </source>
</reference>
<comment type="caution">
    <text evidence="1">The sequence shown here is derived from an EMBL/GenBank/DDBJ whole genome shotgun (WGS) entry which is preliminary data.</text>
</comment>
<evidence type="ECO:0000313" key="1">
    <source>
        <dbReference type="EMBL" id="EXM38490.1"/>
    </source>
</evidence>
<organism evidence="1 2">
    <name type="scientific">Ruminococcus albus SY3</name>
    <dbReference type="NCBI Taxonomy" id="1341156"/>
    <lineage>
        <taxon>Bacteria</taxon>
        <taxon>Bacillati</taxon>
        <taxon>Bacillota</taxon>
        <taxon>Clostridia</taxon>
        <taxon>Eubacteriales</taxon>
        <taxon>Oscillospiraceae</taxon>
        <taxon>Ruminococcus</taxon>
    </lineage>
</organism>
<dbReference type="Proteomes" id="UP000021369">
    <property type="component" value="Unassembled WGS sequence"/>
</dbReference>
<dbReference type="RefSeq" id="WP_037289253.1">
    <property type="nucleotide sequence ID" value="NZ_JEOB01000004.1"/>
</dbReference>
<dbReference type="AlphaFoldDB" id="A0A011WNF3"/>
<protein>
    <submittedName>
        <fullName evidence="1">Uncharacterized protein</fullName>
    </submittedName>
</protein>
<evidence type="ECO:0000313" key="2">
    <source>
        <dbReference type="Proteomes" id="UP000021369"/>
    </source>
</evidence>
<dbReference type="PATRIC" id="fig|1341156.4.peg.2511"/>
<sequence>MDNWEKIIKGYSQADNNSTVKLIDATVISVDSQFVAADVKLVTGQIIEKVPNASGNKLFIGQNVKVGYRTTPSAGWIDITSGKPNPLRLVGYDVETAAVFDINNIHQWTAEQEMICDINANTKLMYGGHPKLISVQGNPTKYSSVSITAADASNFGNHLEFDSYWRDSASETTFVECHHTVDVCIKEMTYGVSSGVGHYTYTLAMIRKRFIKSTGQLVWSATSQAWNNYRDLTDFFLIPYITGFSTLPEFNGQPTPYGHIPFNKLYVQFGGIEAANPDVIKTTGIGGGGSYQYSANLQGSDGGNSQCCIPITSFAEECFDLAVTKRTVPRALSGG</sequence>
<dbReference type="EMBL" id="JEOB01000004">
    <property type="protein sequence ID" value="EXM38490.1"/>
    <property type="molecule type" value="Genomic_DNA"/>
</dbReference>
<name>A0A011WNF3_RUMAL</name>
<proteinExistence type="predicted"/>